<dbReference type="Proteomes" id="UP001202867">
    <property type="component" value="Unassembled WGS sequence"/>
</dbReference>
<organism evidence="10 11">
    <name type="scientific">Ancylobacter koreensis</name>
    <dbReference type="NCBI Taxonomy" id="266121"/>
    <lineage>
        <taxon>Bacteria</taxon>
        <taxon>Pseudomonadati</taxon>
        <taxon>Pseudomonadota</taxon>
        <taxon>Alphaproteobacteria</taxon>
        <taxon>Hyphomicrobiales</taxon>
        <taxon>Xanthobacteraceae</taxon>
        <taxon>Ancylobacter</taxon>
    </lineage>
</organism>
<reference evidence="11" key="1">
    <citation type="submission" date="2023-07" db="EMBL/GenBank/DDBJ databases">
        <title>Ancylobacter moscoviensis sp. nov., facultatively methylotrophic bacteria from activated sludge and the reclassification of Starkeya novella (Starkey 1934) Kelly et al. 2000 as Ancylobacter novellus comb. nov., Starkeya koreensis Im et al. 2006 as Ancylobacter koreensis comb.nov., Angulomicrobium tetraedrale Vasil'eva et al. 1986 as Ancylobacter tetraedralis comb. nov., Angulomicrobium amanitiforme Fritz et al. 2004 as Ancylobacter amanitiformis comb. nov. and Methylorhabdus multivorans Doronina et al. 1996 as Ancylobacter multivorans comb. nov. and emended description of the genus Ancylobacter.</title>
        <authorList>
            <person name="Doronina N."/>
            <person name="Chemodurova A."/>
            <person name="Grouzdev D."/>
            <person name="Koziaeva V."/>
            <person name="Shi W."/>
            <person name="Wu L."/>
            <person name="Kaparullina E."/>
        </authorList>
    </citation>
    <scope>NUCLEOTIDE SEQUENCE [LARGE SCALE GENOMIC DNA]</scope>
    <source>
        <strain evidence="11">Jip08</strain>
    </source>
</reference>
<feature type="domain" description="DUF4131" evidence="9">
    <location>
        <begin position="97"/>
        <end position="245"/>
    </location>
</feature>
<comment type="subcellular location">
    <subcellularLocation>
        <location evidence="1">Cell membrane</location>
        <topology evidence="1">Multi-pass membrane protein</topology>
    </subcellularLocation>
</comment>
<feature type="region of interest" description="Disordered" evidence="6">
    <location>
        <begin position="745"/>
        <end position="770"/>
    </location>
</feature>
<evidence type="ECO:0000256" key="3">
    <source>
        <dbReference type="ARBA" id="ARBA00022692"/>
    </source>
</evidence>
<feature type="transmembrane region" description="Helical" evidence="7">
    <location>
        <begin position="502"/>
        <end position="522"/>
    </location>
</feature>
<evidence type="ECO:0000256" key="1">
    <source>
        <dbReference type="ARBA" id="ARBA00004651"/>
    </source>
</evidence>
<keyword evidence="4 7" id="KW-1133">Transmembrane helix</keyword>
<feature type="domain" description="ComEC/Rec2-related protein" evidence="8">
    <location>
        <begin position="294"/>
        <end position="577"/>
    </location>
</feature>
<dbReference type="Pfam" id="PF03772">
    <property type="entry name" value="Competence"/>
    <property type="match status" value="1"/>
</dbReference>
<accession>A0ABT0DMD8</accession>
<proteinExistence type="predicted"/>
<dbReference type="Pfam" id="PF13567">
    <property type="entry name" value="DUF4131"/>
    <property type="match status" value="1"/>
</dbReference>
<feature type="transmembrane region" description="Helical" evidence="7">
    <location>
        <begin position="98"/>
        <end position="115"/>
    </location>
</feature>
<evidence type="ECO:0000259" key="9">
    <source>
        <dbReference type="Pfam" id="PF13567"/>
    </source>
</evidence>
<dbReference type="RefSeq" id="WP_247200432.1">
    <property type="nucleotide sequence ID" value="NZ_JALKCG010000003.1"/>
</dbReference>
<keyword evidence="5 7" id="KW-0472">Membrane</keyword>
<feature type="region of interest" description="Disordered" evidence="6">
    <location>
        <begin position="1"/>
        <end position="26"/>
    </location>
</feature>
<evidence type="ECO:0000256" key="6">
    <source>
        <dbReference type="SAM" id="MobiDB-lite"/>
    </source>
</evidence>
<feature type="transmembrane region" description="Helical" evidence="7">
    <location>
        <begin position="556"/>
        <end position="575"/>
    </location>
</feature>
<feature type="transmembrane region" description="Helical" evidence="7">
    <location>
        <begin position="122"/>
        <end position="141"/>
    </location>
</feature>
<evidence type="ECO:0000256" key="5">
    <source>
        <dbReference type="ARBA" id="ARBA00023136"/>
    </source>
</evidence>
<keyword evidence="3 7" id="KW-0812">Transmembrane</keyword>
<evidence type="ECO:0000313" key="11">
    <source>
        <dbReference type="Proteomes" id="UP001202867"/>
    </source>
</evidence>
<keyword evidence="11" id="KW-1185">Reference proteome</keyword>
<feature type="compositionally biased region" description="Basic and acidic residues" evidence="6">
    <location>
        <begin position="1"/>
        <end position="23"/>
    </location>
</feature>
<dbReference type="PANTHER" id="PTHR30619">
    <property type="entry name" value="DNA INTERNALIZATION/COMPETENCE PROTEIN COMEC/REC2"/>
    <property type="match status" value="1"/>
</dbReference>
<evidence type="ECO:0000259" key="8">
    <source>
        <dbReference type="Pfam" id="PF03772"/>
    </source>
</evidence>
<dbReference type="InterPro" id="IPR052159">
    <property type="entry name" value="Competence_DNA_uptake"/>
</dbReference>
<feature type="transmembrane region" description="Helical" evidence="7">
    <location>
        <begin position="529"/>
        <end position="550"/>
    </location>
</feature>
<dbReference type="InterPro" id="IPR025405">
    <property type="entry name" value="DUF4131"/>
</dbReference>
<dbReference type="InterPro" id="IPR004477">
    <property type="entry name" value="ComEC_N"/>
</dbReference>
<feature type="transmembrane region" description="Helical" evidence="7">
    <location>
        <begin position="462"/>
        <end position="482"/>
    </location>
</feature>
<evidence type="ECO:0000256" key="2">
    <source>
        <dbReference type="ARBA" id="ARBA00022475"/>
    </source>
</evidence>
<feature type="region of interest" description="Disordered" evidence="6">
    <location>
        <begin position="782"/>
        <end position="822"/>
    </location>
</feature>
<sequence>MQGPPRRDPDEEWPGEGRPDGAGRRRGARAAVLADARRGTGLAPLLAGRWPDLRLGALTTGLSAALARELDDRRGFLFLPVGFALGAVLYFAAPQEPLPYAGFMPAGVFAALAWWRRERAFGFHLFALLAVIALGFAVAALQVQRMAHPVLGQTLYAAEITGFVESAEQRPRGSRITLLVTGFARPPAEPPQRVRVTLSSRKPPGVGAHVSLRATLGPPPGPAYPGGFDFGRAIWFDGIGATGFSLGRPELAPATGPPPWGLALATWLDGTRRAIAARIRAALPGEDGGVAVALVTGLRDAVAEPIEESMRIAGLSHILSISGLHMALVATTVFFLARALLALAPELALARPIKAWAALPAFASATFYLLLSGAEVPTQRAYVMTLLVLAGVVLGRPALTLRTLALAALALMALTPWAVLDPGAQMSFTATLALIAAYERFGRFIAAPPGMKTPLFAVPARYLAALVLGSLAAGLATAPYAAFHFQRLAPLSLPANLAATPVVSLVVMPFGLLGALLMPFGWDGPVWRIMGWGIGVMLDIADMVAALPGADRGIRGMPAASLALLSLALAVLCLARTRLMLLAPALGGLALWIAAGTPRPELLVDAQGRTVAVRGTDGRLHVMGDRAAGLANRFAVEQWLSADGDRTRIGAKDIAAAATCDPLGCTLPLADGGLVALSRQRDSLEDDCRLARVLVTPFEPPLVCAAELVRIDPSRPMGGLAGYHTPEGGWRFVAARPAEGARPWEARSAPVAPEAGGGARTPPPLIPAPPAARQAIGAAAKGALPFRAPADAFDTPDTYQPGTDGNGTTTEDPPEEEEPGGG</sequence>
<evidence type="ECO:0000256" key="4">
    <source>
        <dbReference type="ARBA" id="ARBA00022989"/>
    </source>
</evidence>
<comment type="caution">
    <text evidence="10">The sequence shown here is derived from an EMBL/GenBank/DDBJ whole genome shotgun (WGS) entry which is preliminary data.</text>
</comment>
<feature type="compositionally biased region" description="Pro residues" evidence="6">
    <location>
        <begin position="761"/>
        <end position="770"/>
    </location>
</feature>
<name>A0ABT0DMD8_9HYPH</name>
<evidence type="ECO:0000256" key="7">
    <source>
        <dbReference type="SAM" id="Phobius"/>
    </source>
</evidence>
<gene>
    <name evidence="10" type="ORF">MWN33_10395</name>
</gene>
<feature type="compositionally biased region" description="Acidic residues" evidence="6">
    <location>
        <begin position="812"/>
        <end position="822"/>
    </location>
</feature>
<dbReference type="PANTHER" id="PTHR30619:SF1">
    <property type="entry name" value="RECOMBINATION PROTEIN 2"/>
    <property type="match status" value="1"/>
</dbReference>
<keyword evidence="2" id="KW-1003">Cell membrane</keyword>
<feature type="transmembrane region" description="Helical" evidence="7">
    <location>
        <begin position="401"/>
        <end position="418"/>
    </location>
</feature>
<feature type="transmembrane region" description="Helical" evidence="7">
    <location>
        <begin position="75"/>
        <end position="92"/>
    </location>
</feature>
<evidence type="ECO:0000313" key="10">
    <source>
        <dbReference type="EMBL" id="MCK0208439.1"/>
    </source>
</evidence>
<feature type="transmembrane region" description="Helical" evidence="7">
    <location>
        <begin position="353"/>
        <end position="371"/>
    </location>
</feature>
<feature type="transmembrane region" description="Helical" evidence="7">
    <location>
        <begin position="318"/>
        <end position="341"/>
    </location>
</feature>
<dbReference type="NCBIfam" id="TIGR00360">
    <property type="entry name" value="ComEC_N-term"/>
    <property type="match status" value="1"/>
</dbReference>
<dbReference type="EMBL" id="JALKCG010000003">
    <property type="protein sequence ID" value="MCK0208439.1"/>
    <property type="molecule type" value="Genomic_DNA"/>
</dbReference>
<protein>
    <submittedName>
        <fullName evidence="10">ComEC family competence protein</fullName>
    </submittedName>
</protein>